<protein>
    <submittedName>
        <fullName evidence="1">Uncharacterized protein</fullName>
    </submittedName>
</protein>
<dbReference type="RefSeq" id="WP_036447574.1">
    <property type="nucleotide sequence ID" value="NZ_JACKVC010000009.1"/>
</dbReference>
<reference evidence="1" key="1">
    <citation type="submission" date="2020-07" db="EMBL/GenBank/DDBJ databases">
        <authorList>
            <person name="Pettersson B.M.F."/>
            <person name="Behra P.R.K."/>
            <person name="Ramesh M."/>
            <person name="Das S."/>
            <person name="Dasgupta S."/>
            <person name="Kirsebom L.A."/>
        </authorList>
    </citation>
    <scope>NUCLEOTIDE SEQUENCE</scope>
    <source>
        <strain evidence="1">DSM 44242</strain>
    </source>
</reference>
<name>A0AAW5SXQ4_9MYCO</name>
<reference evidence="1" key="2">
    <citation type="journal article" date="2022" name="BMC Genomics">
        <title>Comparative genome analysis of mycobacteria focusing on tRNA and non-coding RNA.</title>
        <authorList>
            <person name="Behra P.R.K."/>
            <person name="Pettersson B.M.F."/>
            <person name="Ramesh M."/>
            <person name="Das S."/>
            <person name="Dasgupta S."/>
            <person name="Kirsebom L.A."/>
        </authorList>
    </citation>
    <scope>NUCLEOTIDE SEQUENCE</scope>
    <source>
        <strain evidence="1">DSM 44242</strain>
    </source>
</reference>
<organism evidence="1 2">
    <name type="scientific">Mycolicibacterium porcinum</name>
    <dbReference type="NCBI Taxonomy" id="39693"/>
    <lineage>
        <taxon>Bacteria</taxon>
        <taxon>Bacillati</taxon>
        <taxon>Actinomycetota</taxon>
        <taxon>Actinomycetes</taxon>
        <taxon>Mycobacteriales</taxon>
        <taxon>Mycobacteriaceae</taxon>
        <taxon>Mycolicibacterium</taxon>
    </lineage>
</organism>
<comment type="caution">
    <text evidence="1">The sequence shown here is derived from an EMBL/GenBank/DDBJ whole genome shotgun (WGS) entry which is preliminary data.</text>
</comment>
<sequence length="82" mass="9101">MFNEVRVAFSLDDLPEGESIALSDVEGFIPYLIEKRPGGRRRRVEISGPGDPRAVDGSVMFRFPAPEQEVDPWIRGSGCEGH</sequence>
<gene>
    <name evidence="1" type="ORF">H5P34_04300</name>
</gene>
<evidence type="ECO:0000313" key="1">
    <source>
        <dbReference type="EMBL" id="MCV7387266.1"/>
    </source>
</evidence>
<dbReference type="EMBL" id="JACKVC010000009">
    <property type="protein sequence ID" value="MCV7387266.1"/>
    <property type="molecule type" value="Genomic_DNA"/>
</dbReference>
<dbReference type="AlphaFoldDB" id="A0AAW5SXQ4"/>
<proteinExistence type="predicted"/>
<evidence type="ECO:0000313" key="2">
    <source>
        <dbReference type="Proteomes" id="UP001141659"/>
    </source>
</evidence>
<accession>A0AAW5SXQ4</accession>
<dbReference type="Proteomes" id="UP001141659">
    <property type="component" value="Unassembled WGS sequence"/>
</dbReference>